<keyword evidence="3 9" id="KW-0813">Transport</keyword>
<keyword evidence="8 9" id="KW-0472">Membrane</keyword>
<dbReference type="EMBL" id="LODT01000016">
    <property type="protein sequence ID" value="KYR00106.1"/>
    <property type="molecule type" value="Genomic_DNA"/>
</dbReference>
<evidence type="ECO:0000256" key="5">
    <source>
        <dbReference type="ARBA" id="ARBA00022927"/>
    </source>
</evidence>
<comment type="subcellular location">
    <subcellularLocation>
        <location evidence="1">Golgi apparatus membrane</location>
        <topology evidence="1">Single-pass type IV membrane protein</topology>
    </subcellularLocation>
</comment>
<name>A0A152A1K3_TIELA</name>
<sequence>MSNMSSLNSNSNNIENIKKERRKLENDMDTKLSQLSSLNDKVNRDDCYDTLGDNKIEFSLLTSELDTAFKNLTRCNELLADDPNINQSKIHREKLDDFLQDYRKLKKNITSILERTELFSGSYNNNKNGDAEIPMGNLLREHSTLQGSSFLTDSILGQARQAHEALENQRRILRGARDKINTMPNLFTSIDNITSKIKRLKRRNLLILGFLIGTCICFILYYSFL</sequence>
<evidence type="ECO:0000256" key="11">
    <source>
        <dbReference type="SAM" id="Phobius"/>
    </source>
</evidence>
<evidence type="ECO:0000256" key="1">
    <source>
        <dbReference type="ARBA" id="ARBA00004409"/>
    </source>
</evidence>
<evidence type="ECO:0008006" key="14">
    <source>
        <dbReference type="Google" id="ProtNLM"/>
    </source>
</evidence>
<evidence type="ECO:0000256" key="10">
    <source>
        <dbReference type="SAM" id="Coils"/>
    </source>
</evidence>
<dbReference type="GO" id="GO:0015031">
    <property type="term" value="P:protein transport"/>
    <property type="evidence" value="ECO:0007669"/>
    <property type="project" value="UniProtKB-KW"/>
</dbReference>
<evidence type="ECO:0000256" key="8">
    <source>
        <dbReference type="ARBA" id="ARBA00023136"/>
    </source>
</evidence>
<keyword evidence="13" id="KW-1185">Reference proteome</keyword>
<dbReference type="GO" id="GO:0031201">
    <property type="term" value="C:SNARE complex"/>
    <property type="evidence" value="ECO:0007669"/>
    <property type="project" value="TreeGrafter"/>
</dbReference>
<evidence type="ECO:0000313" key="13">
    <source>
        <dbReference type="Proteomes" id="UP000076078"/>
    </source>
</evidence>
<evidence type="ECO:0000256" key="9">
    <source>
        <dbReference type="PIRNR" id="PIRNR028865"/>
    </source>
</evidence>
<dbReference type="OrthoDB" id="422156at2759"/>
<evidence type="ECO:0000256" key="4">
    <source>
        <dbReference type="ARBA" id="ARBA00022692"/>
    </source>
</evidence>
<dbReference type="GO" id="GO:0048219">
    <property type="term" value="P:inter-Golgi cisterna vesicle-mediated transport"/>
    <property type="evidence" value="ECO:0007669"/>
    <property type="project" value="TreeGrafter"/>
</dbReference>
<dbReference type="GO" id="GO:0005797">
    <property type="term" value="C:Golgi medial cisterna"/>
    <property type="evidence" value="ECO:0007669"/>
    <property type="project" value="TreeGrafter"/>
</dbReference>
<evidence type="ECO:0000256" key="3">
    <source>
        <dbReference type="ARBA" id="ARBA00022448"/>
    </source>
</evidence>
<reference evidence="12 13" key="1">
    <citation type="submission" date="2015-12" db="EMBL/GenBank/DDBJ databases">
        <title>Dictyostelia acquired genes for synthesis and detection of signals that induce cell-type specialization by lateral gene transfer from prokaryotes.</title>
        <authorList>
            <person name="Gloeckner G."/>
            <person name="Schaap P."/>
        </authorList>
    </citation>
    <scope>NUCLEOTIDE SEQUENCE [LARGE SCALE GENOMIC DNA]</scope>
    <source>
        <strain evidence="12 13">TK</strain>
    </source>
</reference>
<proteinExistence type="inferred from homology"/>
<evidence type="ECO:0000313" key="12">
    <source>
        <dbReference type="EMBL" id="KYR00106.1"/>
    </source>
</evidence>
<dbReference type="GO" id="GO:0000139">
    <property type="term" value="C:Golgi membrane"/>
    <property type="evidence" value="ECO:0007669"/>
    <property type="project" value="UniProtKB-SubCell"/>
</dbReference>
<organism evidence="12 13">
    <name type="scientific">Tieghemostelium lacteum</name>
    <name type="common">Slime mold</name>
    <name type="synonym">Dictyostelium lacteum</name>
    <dbReference type="NCBI Taxonomy" id="361077"/>
    <lineage>
        <taxon>Eukaryota</taxon>
        <taxon>Amoebozoa</taxon>
        <taxon>Evosea</taxon>
        <taxon>Eumycetozoa</taxon>
        <taxon>Dictyostelia</taxon>
        <taxon>Dictyosteliales</taxon>
        <taxon>Raperosteliaceae</taxon>
        <taxon>Tieghemostelium</taxon>
    </lineage>
</organism>
<evidence type="ECO:0000256" key="7">
    <source>
        <dbReference type="ARBA" id="ARBA00023034"/>
    </source>
</evidence>
<keyword evidence="6 11" id="KW-1133">Transmembrane helix</keyword>
<protein>
    <recommendedName>
        <fullName evidence="14">Golgi SNAP receptor complex member 1</fullName>
    </recommendedName>
</protein>
<dbReference type="GO" id="GO:0005801">
    <property type="term" value="C:cis-Golgi network"/>
    <property type="evidence" value="ECO:0007669"/>
    <property type="project" value="InterPro"/>
</dbReference>
<dbReference type="FunCoup" id="A0A152A1K3">
    <property type="interactions" value="671"/>
</dbReference>
<feature type="transmembrane region" description="Helical" evidence="11">
    <location>
        <begin position="205"/>
        <end position="224"/>
    </location>
</feature>
<dbReference type="InterPro" id="IPR027027">
    <property type="entry name" value="GOSR2/Membrin/Bos1"/>
</dbReference>
<comment type="similarity">
    <text evidence="2">Belongs to the GOSR1 family.</text>
</comment>
<dbReference type="AlphaFoldDB" id="A0A152A1K3"/>
<dbReference type="STRING" id="361077.A0A152A1K3"/>
<dbReference type="PANTHER" id="PTHR21094:SF2">
    <property type="entry name" value="GOLGI SNAP RECEPTOR COMPLEX MEMBER 1"/>
    <property type="match status" value="1"/>
</dbReference>
<dbReference type="InterPro" id="IPR023601">
    <property type="entry name" value="Golgi_SNAP_su1"/>
</dbReference>
<dbReference type="GO" id="GO:0005484">
    <property type="term" value="F:SNAP receptor activity"/>
    <property type="evidence" value="ECO:0007669"/>
    <property type="project" value="InterPro"/>
</dbReference>
<dbReference type="PANTHER" id="PTHR21094">
    <property type="entry name" value="GOS-28 SNARE- RELATED"/>
    <property type="match status" value="1"/>
</dbReference>
<dbReference type="GO" id="GO:0006906">
    <property type="term" value="P:vesicle fusion"/>
    <property type="evidence" value="ECO:0007669"/>
    <property type="project" value="TreeGrafter"/>
</dbReference>
<accession>A0A152A1K3</accession>
<feature type="coiled-coil region" evidence="10">
    <location>
        <begin position="7"/>
        <end position="41"/>
    </location>
</feature>
<dbReference type="GO" id="GO:0006888">
    <property type="term" value="P:endoplasmic reticulum to Golgi vesicle-mediated transport"/>
    <property type="evidence" value="ECO:0007669"/>
    <property type="project" value="InterPro"/>
</dbReference>
<dbReference type="InParanoid" id="A0A152A1K3"/>
<dbReference type="Proteomes" id="UP000076078">
    <property type="component" value="Unassembled WGS sequence"/>
</dbReference>
<gene>
    <name evidence="12" type="ORF">DLAC_03255</name>
</gene>
<comment type="caution">
    <text evidence="12">The sequence shown here is derived from an EMBL/GenBank/DDBJ whole genome shotgun (WGS) entry which is preliminary data.</text>
</comment>
<dbReference type="OMA" id="QWKSMEM"/>
<evidence type="ECO:0000256" key="6">
    <source>
        <dbReference type="ARBA" id="ARBA00022989"/>
    </source>
</evidence>
<keyword evidence="5 9" id="KW-0653">Protein transport</keyword>
<keyword evidence="10" id="KW-0175">Coiled coil</keyword>
<evidence type="ECO:0000256" key="2">
    <source>
        <dbReference type="ARBA" id="ARBA00008473"/>
    </source>
</evidence>
<keyword evidence="4 11" id="KW-0812">Transmembrane</keyword>
<dbReference type="PIRSF" id="PIRSF028865">
    <property type="entry name" value="Membrin-2"/>
    <property type="match status" value="1"/>
</dbReference>
<keyword evidence="7" id="KW-0333">Golgi apparatus</keyword>